<evidence type="ECO:0000256" key="4">
    <source>
        <dbReference type="ARBA" id="ARBA00022741"/>
    </source>
</evidence>
<reference evidence="11 16" key="3">
    <citation type="submission" date="2019-10" db="EMBL/GenBank/DDBJ databases">
        <title>Bacillus from the desert of Cuatro Cinegas, Coahuila.</title>
        <authorList>
            <person name="Olmedo-Alvarez G."/>
            <person name="Saldana S."/>
            <person name="Barcelo D."/>
        </authorList>
    </citation>
    <scope>NUCLEOTIDE SEQUENCE [LARGE SCALE GENOMIC DNA]</scope>
    <source>
        <strain evidence="11 16">CH101a_3T</strain>
    </source>
</reference>
<evidence type="ECO:0000256" key="1">
    <source>
        <dbReference type="ARBA" id="ARBA00004651"/>
    </source>
</evidence>
<dbReference type="InterPro" id="IPR011527">
    <property type="entry name" value="ABC1_TM_dom"/>
</dbReference>
<feature type="domain" description="ABC transmembrane type-1" evidence="10">
    <location>
        <begin position="19"/>
        <end position="397"/>
    </location>
</feature>
<dbReference type="Proteomes" id="UP000184161">
    <property type="component" value="Unassembled WGS sequence"/>
</dbReference>
<dbReference type="InterPro" id="IPR003439">
    <property type="entry name" value="ABC_transporter-like_ATP-bd"/>
</dbReference>
<feature type="transmembrane region" description="Helical" evidence="8">
    <location>
        <begin position="222"/>
        <end position="245"/>
    </location>
</feature>
<dbReference type="FunFam" id="3.40.50.300:FF:000287">
    <property type="entry name" value="Multidrug ABC transporter ATP-binding protein"/>
    <property type="match status" value="1"/>
</dbReference>
<evidence type="ECO:0000256" key="7">
    <source>
        <dbReference type="ARBA" id="ARBA00023136"/>
    </source>
</evidence>
<dbReference type="Proteomes" id="UP000224413">
    <property type="component" value="Unassembled WGS sequence"/>
</dbReference>
<sequence>MSVSKRLFQYAMKVKGTIFAAMLMLFIFVIAELAGPFVAKTMIDDHIVGIEKPWYETEQSEDAVSYNGAFYKRSDRFEQGEKKGKEVRVMQVGFQYYFVPNKVNAEGSRTVKGDMITVQNGKAVQVYKAKALTKEEVFAFYKPEINRLLLLGGGYFALLVVVSLFAYGKQFFLQKAANKIIQIMREDVFSHIQTLPIRYFDHLPAGKIVSRVTNDTEAIRDLYVTVLATFVSSIIYIIGIFAALFLLDVKLASLCLLIIPILIVWAILYRKYASVYNHKMRSRLSDINGTVNESIQGMPIIQAFRQERETKKEFEELNGDYFKYQNKILNLNAATSHNLVAVLRNIAFTGVIWYFGGASLSATGIISLGVLYAFVDYLTRLFSPITNMVNQLANLEQARVASERVFELLEEKGEPVEEERMPRLKGNVKFDNVSFSYNGKDEVLKNISFEAKQGETVALVGHTGSGKSSIMNVLFQFYEFEKGKLTIDGHDVKEMPKQATREHMGIVLQDPFLFSGTVASNVSLENEKISKERIIKALHDVGAERFANNINEEITEKGSTLSTGERQLISFARALAFDPAILILDEATSSIDTETEAMIQQALEVVKKGRTTFIIAHRLSTIKSADQIIVLDRGTILEKGSHDELMKKRGRYYDMYKTQMEGNQSA</sequence>
<protein>
    <submittedName>
        <fullName evidence="13">ABC transporter ATP-binding protein</fullName>
    </submittedName>
    <submittedName>
        <fullName evidence="12">Multidrug ABC transporter permease</fullName>
    </submittedName>
</protein>
<name>A0A9Q5MZN8_BACCE</name>
<keyword evidence="3 8" id="KW-0812">Transmembrane</keyword>
<evidence type="ECO:0000256" key="3">
    <source>
        <dbReference type="ARBA" id="ARBA00022692"/>
    </source>
</evidence>
<keyword evidence="7 8" id="KW-0472">Membrane</keyword>
<dbReference type="AlphaFoldDB" id="A0A9Q5MZN8"/>
<dbReference type="InterPro" id="IPR003593">
    <property type="entry name" value="AAA+_ATPase"/>
</dbReference>
<feature type="domain" description="ABC transporter" evidence="9">
    <location>
        <begin position="428"/>
        <end position="658"/>
    </location>
</feature>
<reference evidence="13 15" key="2">
    <citation type="submission" date="2017-09" db="EMBL/GenBank/DDBJ databases">
        <title>Large-scale bioinformatics analysis of Bacillus genomes uncovers conserved roles of natural products in bacterial physiology.</title>
        <authorList>
            <consortium name="Agbiome Team Llc"/>
            <person name="Bleich R.M."/>
            <person name="Grubbs K.J."/>
            <person name="Santa Maria K.C."/>
            <person name="Allen S.E."/>
            <person name="Farag S."/>
            <person name="Shank E.A."/>
            <person name="Bowers A."/>
        </authorList>
    </citation>
    <scope>NUCLEOTIDE SEQUENCE [LARGE SCALE GENOMIC DNA]</scope>
    <source>
        <strain evidence="13 15">AFS083741</strain>
    </source>
</reference>
<feature type="transmembrane region" description="Helical" evidence="8">
    <location>
        <begin position="148"/>
        <end position="167"/>
    </location>
</feature>
<dbReference type="CDD" id="cd03254">
    <property type="entry name" value="ABCC_Glucan_exporter_like"/>
    <property type="match status" value="1"/>
</dbReference>
<evidence type="ECO:0000313" key="15">
    <source>
        <dbReference type="Proteomes" id="UP000224413"/>
    </source>
</evidence>
<keyword evidence="2" id="KW-0813">Transport</keyword>
<dbReference type="GeneID" id="99617066"/>
<dbReference type="Gene3D" id="1.20.1560.10">
    <property type="entry name" value="ABC transporter type 1, transmembrane domain"/>
    <property type="match status" value="1"/>
</dbReference>
<dbReference type="Pfam" id="PF00005">
    <property type="entry name" value="ABC_tran"/>
    <property type="match status" value="1"/>
</dbReference>
<feature type="transmembrane region" description="Helical" evidence="8">
    <location>
        <begin position="251"/>
        <end position="269"/>
    </location>
</feature>
<evidence type="ECO:0000313" key="14">
    <source>
        <dbReference type="Proteomes" id="UP000184161"/>
    </source>
</evidence>
<comment type="caution">
    <text evidence="13">The sequence shown here is derived from an EMBL/GenBank/DDBJ whole genome shotgun (WGS) entry which is preliminary data.</text>
</comment>
<dbReference type="SUPFAM" id="SSF52540">
    <property type="entry name" value="P-loop containing nucleoside triphosphate hydrolases"/>
    <property type="match status" value="1"/>
</dbReference>
<accession>A0A9Q5MZN8</accession>
<keyword evidence="6 8" id="KW-1133">Transmembrane helix</keyword>
<organism evidence="13 15">
    <name type="scientific">Bacillus cereus</name>
    <dbReference type="NCBI Taxonomy" id="1396"/>
    <lineage>
        <taxon>Bacteria</taxon>
        <taxon>Bacillati</taxon>
        <taxon>Bacillota</taxon>
        <taxon>Bacilli</taxon>
        <taxon>Bacillales</taxon>
        <taxon>Bacillaceae</taxon>
        <taxon>Bacillus</taxon>
        <taxon>Bacillus cereus group</taxon>
    </lineage>
</organism>
<dbReference type="InterPro" id="IPR036640">
    <property type="entry name" value="ABC1_TM_sf"/>
</dbReference>
<evidence type="ECO:0000259" key="9">
    <source>
        <dbReference type="PROSITE" id="PS50893"/>
    </source>
</evidence>
<dbReference type="SMART" id="SM00382">
    <property type="entry name" value="AAA"/>
    <property type="match status" value="1"/>
</dbReference>
<dbReference type="GO" id="GO:0034040">
    <property type="term" value="F:ATPase-coupled lipid transmembrane transporter activity"/>
    <property type="evidence" value="ECO:0007669"/>
    <property type="project" value="TreeGrafter"/>
</dbReference>
<dbReference type="PROSITE" id="PS50893">
    <property type="entry name" value="ABC_TRANSPORTER_2"/>
    <property type="match status" value="1"/>
</dbReference>
<keyword evidence="4" id="KW-0547">Nucleotide-binding</keyword>
<keyword evidence="5 13" id="KW-0067">ATP-binding</keyword>
<dbReference type="GO" id="GO:0005524">
    <property type="term" value="F:ATP binding"/>
    <property type="evidence" value="ECO:0007669"/>
    <property type="project" value="UniProtKB-KW"/>
</dbReference>
<dbReference type="GO" id="GO:0140359">
    <property type="term" value="F:ABC-type transporter activity"/>
    <property type="evidence" value="ECO:0007669"/>
    <property type="project" value="InterPro"/>
</dbReference>
<dbReference type="Proteomes" id="UP000477920">
    <property type="component" value="Unassembled WGS sequence"/>
</dbReference>
<feature type="transmembrane region" description="Helical" evidence="8">
    <location>
        <begin position="351"/>
        <end position="375"/>
    </location>
</feature>
<dbReference type="RefSeq" id="WP_000116641.1">
    <property type="nucleotide sequence ID" value="NZ_AP022946.1"/>
</dbReference>
<evidence type="ECO:0000256" key="8">
    <source>
        <dbReference type="SAM" id="Phobius"/>
    </source>
</evidence>
<dbReference type="InterPro" id="IPR027417">
    <property type="entry name" value="P-loop_NTPase"/>
</dbReference>
<evidence type="ECO:0000313" key="16">
    <source>
        <dbReference type="Proteomes" id="UP000477920"/>
    </source>
</evidence>
<dbReference type="EMBL" id="WBPB01000027">
    <property type="protein sequence ID" value="KAB2498095.1"/>
    <property type="molecule type" value="Genomic_DNA"/>
</dbReference>
<reference evidence="12 14" key="1">
    <citation type="submission" date="2016-10" db="EMBL/GenBank/DDBJ databases">
        <title>Draft Genome Sequence of one Bacillus cereus strain isolated from pooled breast milk.</title>
        <authorList>
            <person name="Woudstra C."/>
            <person name="Chamoin A."/>
            <person name="Gentil S."/>
            <person name="Rambeloson T."/>
            <person name="Delannoye S."/>
            <person name="Heinnekine J.A."/>
            <person name="Herbin S."/>
            <person name="Fach P."/>
        </authorList>
    </citation>
    <scope>NUCLEOTIDE SEQUENCE [LARGE SCALE GENOMIC DNA]</scope>
    <source>
        <strain evidence="12 14">16SBCL1279</strain>
    </source>
</reference>
<evidence type="ECO:0000256" key="2">
    <source>
        <dbReference type="ARBA" id="ARBA00022448"/>
    </source>
</evidence>
<dbReference type="Gene3D" id="3.40.50.300">
    <property type="entry name" value="P-loop containing nucleotide triphosphate hydrolases"/>
    <property type="match status" value="1"/>
</dbReference>
<dbReference type="CDD" id="cd18544">
    <property type="entry name" value="ABC_6TM_TmrA_like"/>
    <property type="match status" value="1"/>
</dbReference>
<evidence type="ECO:0000313" key="12">
    <source>
        <dbReference type="EMBL" id="OJS97402.1"/>
    </source>
</evidence>
<dbReference type="EMBL" id="NUWJ01000158">
    <property type="protein sequence ID" value="PFK16002.1"/>
    <property type="molecule type" value="Genomic_DNA"/>
</dbReference>
<dbReference type="GO" id="GO:0016887">
    <property type="term" value="F:ATP hydrolysis activity"/>
    <property type="evidence" value="ECO:0007669"/>
    <property type="project" value="InterPro"/>
</dbReference>
<dbReference type="SUPFAM" id="SSF90123">
    <property type="entry name" value="ABC transporter transmembrane region"/>
    <property type="match status" value="1"/>
</dbReference>
<comment type="subcellular location">
    <subcellularLocation>
        <location evidence="1">Cell membrane</location>
        <topology evidence="1">Multi-pass membrane protein</topology>
    </subcellularLocation>
</comment>
<evidence type="ECO:0000259" key="10">
    <source>
        <dbReference type="PROSITE" id="PS50929"/>
    </source>
</evidence>
<dbReference type="GO" id="GO:0005886">
    <property type="term" value="C:plasma membrane"/>
    <property type="evidence" value="ECO:0007669"/>
    <property type="project" value="UniProtKB-SubCell"/>
</dbReference>
<evidence type="ECO:0000313" key="13">
    <source>
        <dbReference type="EMBL" id="PFK16002.1"/>
    </source>
</evidence>
<evidence type="ECO:0000256" key="6">
    <source>
        <dbReference type="ARBA" id="ARBA00022989"/>
    </source>
</evidence>
<dbReference type="InterPro" id="IPR039421">
    <property type="entry name" value="Type_1_exporter"/>
</dbReference>
<evidence type="ECO:0000256" key="5">
    <source>
        <dbReference type="ARBA" id="ARBA00022840"/>
    </source>
</evidence>
<feature type="transmembrane region" description="Helical" evidence="8">
    <location>
        <begin position="12"/>
        <end position="31"/>
    </location>
</feature>
<dbReference type="Pfam" id="PF00664">
    <property type="entry name" value="ABC_membrane"/>
    <property type="match status" value="1"/>
</dbReference>
<gene>
    <name evidence="12" type="ORF">BKK64_02005</name>
    <name evidence="13" type="ORF">COI98_17820</name>
    <name evidence="11" type="ORF">F8158_12420</name>
</gene>
<dbReference type="PANTHER" id="PTHR24221">
    <property type="entry name" value="ATP-BINDING CASSETTE SUB-FAMILY B"/>
    <property type="match status" value="1"/>
</dbReference>
<dbReference type="EMBL" id="MLYK01000006">
    <property type="protein sequence ID" value="OJS97402.1"/>
    <property type="molecule type" value="Genomic_DNA"/>
</dbReference>
<proteinExistence type="predicted"/>
<evidence type="ECO:0000313" key="11">
    <source>
        <dbReference type="EMBL" id="KAB2498095.1"/>
    </source>
</evidence>
<dbReference type="PROSITE" id="PS50929">
    <property type="entry name" value="ABC_TM1F"/>
    <property type="match status" value="1"/>
</dbReference>
<dbReference type="PANTHER" id="PTHR24221:SF430">
    <property type="entry name" value="MULTIDRUG RESISTANCE ABC TRANSPORTER ATP-BINDING_PERMEASE PROTEIN YHEH-RELATED"/>
    <property type="match status" value="1"/>
</dbReference>